<evidence type="ECO:0000256" key="5">
    <source>
        <dbReference type="ARBA" id="ARBA00022840"/>
    </source>
</evidence>
<dbReference type="SUPFAM" id="SSF54791">
    <property type="entry name" value="Eukaryotic type KH-domain (KH-domain type I)"/>
    <property type="match status" value="1"/>
</dbReference>
<dbReference type="CDD" id="cd18787">
    <property type="entry name" value="SF2_C_DEAD"/>
    <property type="match status" value="1"/>
</dbReference>
<dbReference type="GO" id="GO:0016787">
    <property type="term" value="F:hydrolase activity"/>
    <property type="evidence" value="ECO:0007669"/>
    <property type="project" value="UniProtKB-KW"/>
</dbReference>
<proteinExistence type="inferred from homology"/>
<dbReference type="GO" id="GO:0003723">
    <property type="term" value="F:RNA binding"/>
    <property type="evidence" value="ECO:0007669"/>
    <property type="project" value="UniProtKB-UniRule"/>
</dbReference>
<gene>
    <name evidence="14" type="primary">LOC109482363</name>
</gene>
<dbReference type="SMART" id="SM00322">
    <property type="entry name" value="KH"/>
    <property type="match status" value="1"/>
</dbReference>
<feature type="compositionally biased region" description="Gly residues" evidence="10">
    <location>
        <begin position="731"/>
        <end position="746"/>
    </location>
</feature>
<evidence type="ECO:0000259" key="11">
    <source>
        <dbReference type="PROSITE" id="PS51192"/>
    </source>
</evidence>
<dbReference type="Pfam" id="PF00271">
    <property type="entry name" value="Helicase_C"/>
    <property type="match status" value="1"/>
</dbReference>
<dbReference type="PROSITE" id="PS51194">
    <property type="entry name" value="HELICASE_CTER"/>
    <property type="match status" value="1"/>
</dbReference>
<feature type="compositionally biased region" description="Basic and acidic residues" evidence="10">
    <location>
        <begin position="137"/>
        <end position="160"/>
    </location>
</feature>
<dbReference type="PROSITE" id="PS00039">
    <property type="entry name" value="DEAD_ATP_HELICASE"/>
    <property type="match status" value="1"/>
</dbReference>
<organism evidence="13 14">
    <name type="scientific">Branchiostoma belcheri</name>
    <name type="common">Amphioxus</name>
    <dbReference type="NCBI Taxonomy" id="7741"/>
    <lineage>
        <taxon>Eukaryota</taxon>
        <taxon>Metazoa</taxon>
        <taxon>Chordata</taxon>
        <taxon>Cephalochordata</taxon>
        <taxon>Leptocardii</taxon>
        <taxon>Amphioxiformes</taxon>
        <taxon>Branchiostomatidae</taxon>
        <taxon>Branchiostoma</taxon>
    </lineage>
</organism>
<dbReference type="InterPro" id="IPR004087">
    <property type="entry name" value="KH_dom"/>
</dbReference>
<reference evidence="14" key="1">
    <citation type="submission" date="2025-08" db="UniProtKB">
        <authorList>
            <consortium name="RefSeq"/>
        </authorList>
    </citation>
    <scope>IDENTIFICATION</scope>
    <source>
        <tissue evidence="14">Gonad</tissue>
    </source>
</reference>
<evidence type="ECO:0000259" key="12">
    <source>
        <dbReference type="PROSITE" id="PS51194"/>
    </source>
</evidence>
<evidence type="ECO:0000256" key="6">
    <source>
        <dbReference type="ARBA" id="ARBA00022884"/>
    </source>
</evidence>
<dbReference type="KEGG" id="bbel:109482363"/>
<dbReference type="InterPro" id="IPR036612">
    <property type="entry name" value="KH_dom_type_1_sf"/>
</dbReference>
<dbReference type="Pfam" id="PF00013">
    <property type="entry name" value="KH_1"/>
    <property type="match status" value="1"/>
</dbReference>
<dbReference type="SMART" id="SM00487">
    <property type="entry name" value="DEXDc"/>
    <property type="match status" value="1"/>
</dbReference>
<dbReference type="CDD" id="cd00105">
    <property type="entry name" value="KH-I"/>
    <property type="match status" value="1"/>
</dbReference>
<evidence type="ECO:0000256" key="4">
    <source>
        <dbReference type="ARBA" id="ARBA00022806"/>
    </source>
</evidence>
<dbReference type="Gene3D" id="3.40.50.300">
    <property type="entry name" value="P-loop containing nucleotide triphosphate hydrolases"/>
    <property type="match status" value="2"/>
</dbReference>
<dbReference type="InterPro" id="IPR001650">
    <property type="entry name" value="Helicase_C-like"/>
</dbReference>
<dbReference type="Pfam" id="PF00270">
    <property type="entry name" value="DEAD"/>
    <property type="match status" value="1"/>
</dbReference>
<comment type="catalytic activity">
    <reaction evidence="7">
        <text>ATP + H2O = ADP + phosphate + H(+)</text>
        <dbReference type="Rhea" id="RHEA:13065"/>
        <dbReference type="ChEBI" id="CHEBI:15377"/>
        <dbReference type="ChEBI" id="CHEBI:15378"/>
        <dbReference type="ChEBI" id="CHEBI:30616"/>
        <dbReference type="ChEBI" id="CHEBI:43474"/>
        <dbReference type="ChEBI" id="CHEBI:456216"/>
        <dbReference type="EC" id="3.6.4.13"/>
    </reaction>
</comment>
<feature type="region of interest" description="Disordered" evidence="10">
    <location>
        <begin position="723"/>
        <end position="746"/>
    </location>
</feature>
<dbReference type="InterPro" id="IPR000629">
    <property type="entry name" value="RNA-helicase_DEAD-box_CS"/>
</dbReference>
<dbReference type="SMART" id="SM00490">
    <property type="entry name" value="HELICc"/>
    <property type="match status" value="1"/>
</dbReference>
<dbReference type="InterPro" id="IPR011545">
    <property type="entry name" value="DEAD/DEAH_box_helicase_dom"/>
</dbReference>
<keyword evidence="2 9" id="KW-0547">Nucleotide-binding</keyword>
<feature type="compositionally biased region" description="Acidic residues" evidence="10">
    <location>
        <begin position="1"/>
        <end position="10"/>
    </location>
</feature>
<dbReference type="PROSITE" id="PS50084">
    <property type="entry name" value="KH_TYPE_1"/>
    <property type="match status" value="1"/>
</dbReference>
<evidence type="ECO:0000256" key="9">
    <source>
        <dbReference type="RuleBase" id="RU000492"/>
    </source>
</evidence>
<evidence type="ECO:0000256" key="1">
    <source>
        <dbReference type="ARBA" id="ARBA00012552"/>
    </source>
</evidence>
<evidence type="ECO:0000313" key="14">
    <source>
        <dbReference type="RefSeq" id="XP_019640614.1"/>
    </source>
</evidence>
<dbReference type="InterPro" id="IPR014001">
    <property type="entry name" value="Helicase_ATP-bd"/>
</dbReference>
<comment type="similarity">
    <text evidence="9">Belongs to the DEAD box helicase family.</text>
</comment>
<feature type="compositionally biased region" description="Basic and acidic residues" evidence="10">
    <location>
        <begin position="64"/>
        <end position="73"/>
    </location>
</feature>
<evidence type="ECO:0000256" key="10">
    <source>
        <dbReference type="SAM" id="MobiDB-lite"/>
    </source>
</evidence>
<dbReference type="InterPro" id="IPR027417">
    <property type="entry name" value="P-loop_NTPase"/>
</dbReference>
<dbReference type="GO" id="GO:0003724">
    <property type="term" value="F:RNA helicase activity"/>
    <property type="evidence" value="ECO:0007669"/>
    <property type="project" value="UniProtKB-EC"/>
</dbReference>
<evidence type="ECO:0000256" key="2">
    <source>
        <dbReference type="ARBA" id="ARBA00022741"/>
    </source>
</evidence>
<feature type="compositionally biased region" description="Gly residues" evidence="10">
    <location>
        <begin position="46"/>
        <end position="60"/>
    </location>
</feature>
<dbReference type="PROSITE" id="PS51192">
    <property type="entry name" value="HELICASE_ATP_BIND_1"/>
    <property type="match status" value="1"/>
</dbReference>
<dbReference type="GeneID" id="109482363"/>
<evidence type="ECO:0000256" key="3">
    <source>
        <dbReference type="ARBA" id="ARBA00022801"/>
    </source>
</evidence>
<feature type="domain" description="Helicase C-terminal" evidence="12">
    <location>
        <begin position="554"/>
        <end position="716"/>
    </location>
</feature>
<dbReference type="PANTHER" id="PTHR47958">
    <property type="entry name" value="ATP-DEPENDENT RNA HELICASE DBP3"/>
    <property type="match status" value="1"/>
</dbReference>
<feature type="compositionally biased region" description="Basic and acidic residues" evidence="10">
    <location>
        <begin position="172"/>
        <end position="184"/>
    </location>
</feature>
<keyword evidence="4 9" id="KW-0347">Helicase</keyword>
<dbReference type="Proteomes" id="UP000515135">
    <property type="component" value="Unplaced"/>
</dbReference>
<dbReference type="RefSeq" id="XP_019640614.1">
    <property type="nucleotide sequence ID" value="XM_019785055.1"/>
</dbReference>
<feature type="compositionally biased region" description="Basic and acidic residues" evidence="10">
    <location>
        <begin position="109"/>
        <end position="119"/>
    </location>
</feature>
<evidence type="ECO:0000256" key="7">
    <source>
        <dbReference type="ARBA" id="ARBA00047984"/>
    </source>
</evidence>
<keyword evidence="6 8" id="KW-0694">RNA-binding</keyword>
<evidence type="ECO:0000256" key="8">
    <source>
        <dbReference type="PROSITE-ProRule" id="PRU00117"/>
    </source>
</evidence>
<dbReference type="Gene3D" id="3.30.1370.10">
    <property type="entry name" value="K Homology domain, type 1"/>
    <property type="match status" value="1"/>
</dbReference>
<dbReference type="EC" id="3.6.4.13" evidence="1"/>
<dbReference type="GO" id="GO:0005524">
    <property type="term" value="F:ATP binding"/>
    <property type="evidence" value="ECO:0007669"/>
    <property type="project" value="UniProtKB-KW"/>
</dbReference>
<feature type="region of interest" description="Disordered" evidence="10">
    <location>
        <begin position="1"/>
        <end position="184"/>
    </location>
</feature>
<feature type="compositionally biased region" description="Basic and acidic residues" evidence="10">
    <location>
        <begin position="81"/>
        <end position="92"/>
    </location>
</feature>
<keyword evidence="5 9" id="KW-0067">ATP-binding</keyword>
<keyword evidence="3 9" id="KW-0378">Hydrolase</keyword>
<keyword evidence="13" id="KW-1185">Reference proteome</keyword>
<evidence type="ECO:0000313" key="13">
    <source>
        <dbReference type="Proteomes" id="UP000515135"/>
    </source>
</evidence>
<dbReference type="FunFam" id="3.40.50.300:FF:000079">
    <property type="entry name" value="probable ATP-dependent RNA helicase DDX17"/>
    <property type="match status" value="1"/>
</dbReference>
<feature type="domain" description="Helicase ATP-binding" evidence="11">
    <location>
        <begin position="367"/>
        <end position="542"/>
    </location>
</feature>
<dbReference type="OrthoDB" id="196131at2759"/>
<dbReference type="SUPFAM" id="SSF52540">
    <property type="entry name" value="P-loop containing nucleoside triphosphate hydrolases"/>
    <property type="match status" value="1"/>
</dbReference>
<dbReference type="CDD" id="cd17958">
    <property type="entry name" value="DEADc_DDX43_DDX53"/>
    <property type="match status" value="1"/>
</dbReference>
<name>A0A6P5A2N8_BRABE</name>
<dbReference type="InterPro" id="IPR004088">
    <property type="entry name" value="KH_dom_type_1"/>
</dbReference>
<protein>
    <recommendedName>
        <fullName evidence="1">RNA helicase</fullName>
        <ecNumber evidence="1">3.6.4.13</ecNumber>
    </recommendedName>
</protein>
<dbReference type="FunFam" id="3.40.50.300:FF:000008">
    <property type="entry name" value="ATP-dependent RNA helicase RhlB"/>
    <property type="match status" value="1"/>
</dbReference>
<accession>A0A6P5A2N8</accession>
<sequence>MEDWDAEINDSETCGTSFRLGCEPSFQGRVSETHRGRQTQSNGPAAGFGLGRGGGWGGGAPPTNRKDAADSRNHGFGRGKWGSDSDNWREPGGRAPSARSNQGGGFGGGRREADGDRGVGRGSRFGNRDGGNSWDPWDDRNGSSRDDDRGGFGGSRDRRGPGRGGGFGGRSSQDRGESGGDRKVITIASTEVGKLIGKGGSNINRIRDESGARINIGEQDILETEVELVGSPEAIERCETLINDHLHPEDKMREEMNKMALETPAPRINWKQLHANREAMEAKKWEHCPQIKKNFYFEDPGVANMTPEEVEEFRKANNKITCTSEAGEQVPNPVRTFEEAFEHYPEILTEIYKQKFETPSPVQSQAWPIALQGKDFIGIAQTGTGKTLAFLLPGLIHIDLQPCPRSQRGGPNMLVLSPTRELALQIEKEAKKYSYKGIKCVCVYGGGNRRDQINLVQKGVEIIVATPGRLNDLLMNGILDITSVTFLVLDEADRMLDMGFEPQIMKILLDIRPDRQTIMTSATWPPGVRRLATKYMKNPFMVNVGSLDLATVHSVTQYVEIIDDECKKDRVRQFCLEEMDEDDKAMIFVGRKVTADDLSSDFSLDGINCECIHGDREQCDRESALEALKTGIVRILIATDVASRGIDIKDVTWVVNYDFPRDMEEYVHRVGRTGRAGRSGRSLSLMTRGDWKNAKHLIDLLEEANQEVPQELVDMAERYQKFRERRDAEGPRGGGGGGGRRYGGGGGGGFGGGGGGFGGRGGGFGGGFGGGGGRRGGRRDKFSAVIIPQYGIA</sequence>
<dbReference type="AlphaFoldDB" id="A0A6P5A2N8"/>